<sequence length="279" mass="28471">MSSAPAPRRTSSTATWLVPAVVVLVAAILIAIVVALQDGKPDAGADSAGQSAPDAAATEPGAGDPAAGAPTPDADGVSLAEVERRDENDVLALGPVDAPVVLTVFSDYQCGYCARWSEETFPVVLRYVNAGDLRIEWRDVNIFGANSERAARATYAAALQGALVEYHDALFPGGHTRSEAELSDTALVALASELGLDADRFAIDLSSPAAATEIARNADLGLRLGAYSTPTFVLAGQPIVGAQPTDVFVAAVESAITGATGRAAQQADPTGPADSLTEG</sequence>
<dbReference type="RefSeq" id="WP_123738760.1">
    <property type="nucleotide sequence ID" value="NZ_RKHQ01000001.1"/>
</dbReference>
<dbReference type="EMBL" id="RKHQ01000001">
    <property type="protein sequence ID" value="ROR96603.1"/>
    <property type="molecule type" value="Genomic_DNA"/>
</dbReference>
<evidence type="ECO:0000256" key="6">
    <source>
        <dbReference type="SAM" id="Phobius"/>
    </source>
</evidence>
<keyword evidence="1" id="KW-0732">Signal</keyword>
<comment type="caution">
    <text evidence="8">The sequence shown here is derived from an EMBL/GenBank/DDBJ whole genome shotgun (WGS) entry which is preliminary data.</text>
</comment>
<dbReference type="PANTHER" id="PTHR13887:SF14">
    <property type="entry name" value="DISULFIDE BOND FORMATION PROTEIN D"/>
    <property type="match status" value="1"/>
</dbReference>
<gene>
    <name evidence="8" type="ORF">EDD28_1188</name>
</gene>
<evidence type="ECO:0000256" key="2">
    <source>
        <dbReference type="ARBA" id="ARBA00023002"/>
    </source>
</evidence>
<dbReference type="InterPro" id="IPR036249">
    <property type="entry name" value="Thioredoxin-like_sf"/>
</dbReference>
<dbReference type="Pfam" id="PF01323">
    <property type="entry name" value="DSBA"/>
    <property type="match status" value="1"/>
</dbReference>
<proteinExistence type="predicted"/>
<evidence type="ECO:0000256" key="3">
    <source>
        <dbReference type="ARBA" id="ARBA00023157"/>
    </source>
</evidence>
<feature type="region of interest" description="Disordered" evidence="5">
    <location>
        <begin position="259"/>
        <end position="279"/>
    </location>
</feature>
<name>A0A3N2DA56_9MICO</name>
<dbReference type="PANTHER" id="PTHR13887">
    <property type="entry name" value="GLUTATHIONE S-TRANSFERASE KAPPA"/>
    <property type="match status" value="1"/>
</dbReference>
<dbReference type="InterPro" id="IPR001853">
    <property type="entry name" value="DSBA-like_thioredoxin_dom"/>
</dbReference>
<keyword evidence="4" id="KW-0676">Redox-active center</keyword>
<feature type="domain" description="Thioredoxin" evidence="7">
    <location>
        <begin position="60"/>
        <end position="257"/>
    </location>
</feature>
<evidence type="ECO:0000256" key="1">
    <source>
        <dbReference type="ARBA" id="ARBA00022729"/>
    </source>
</evidence>
<evidence type="ECO:0000313" key="9">
    <source>
        <dbReference type="Proteomes" id="UP000275356"/>
    </source>
</evidence>
<keyword evidence="2" id="KW-0560">Oxidoreductase</keyword>
<keyword evidence="8" id="KW-0413">Isomerase</keyword>
<feature type="transmembrane region" description="Helical" evidence="6">
    <location>
        <begin position="16"/>
        <end position="36"/>
    </location>
</feature>
<dbReference type="AlphaFoldDB" id="A0A3N2DA56"/>
<dbReference type="Proteomes" id="UP000275356">
    <property type="component" value="Unassembled WGS sequence"/>
</dbReference>
<dbReference type="InterPro" id="IPR013766">
    <property type="entry name" value="Thioredoxin_domain"/>
</dbReference>
<keyword evidence="9" id="KW-1185">Reference proteome</keyword>
<accession>A0A3N2DA56</accession>
<evidence type="ECO:0000256" key="5">
    <source>
        <dbReference type="SAM" id="MobiDB-lite"/>
    </source>
</evidence>
<evidence type="ECO:0000256" key="4">
    <source>
        <dbReference type="ARBA" id="ARBA00023284"/>
    </source>
</evidence>
<reference evidence="8 9" key="1">
    <citation type="submission" date="2018-11" db="EMBL/GenBank/DDBJ databases">
        <title>Sequencing the genomes of 1000 actinobacteria strains.</title>
        <authorList>
            <person name="Klenk H.-P."/>
        </authorList>
    </citation>
    <scope>NUCLEOTIDE SEQUENCE [LARGE SCALE GENOMIC DNA]</scope>
    <source>
        <strain evidence="8 9">DSM 13521</strain>
    </source>
</reference>
<keyword evidence="6" id="KW-0812">Transmembrane</keyword>
<evidence type="ECO:0000313" key="8">
    <source>
        <dbReference type="EMBL" id="ROR96603.1"/>
    </source>
</evidence>
<dbReference type="GO" id="GO:0016491">
    <property type="term" value="F:oxidoreductase activity"/>
    <property type="evidence" value="ECO:0007669"/>
    <property type="project" value="UniProtKB-KW"/>
</dbReference>
<keyword evidence="3" id="KW-1015">Disulfide bond</keyword>
<evidence type="ECO:0000259" key="7">
    <source>
        <dbReference type="PROSITE" id="PS51352"/>
    </source>
</evidence>
<feature type="region of interest" description="Disordered" evidence="5">
    <location>
        <begin position="43"/>
        <end position="75"/>
    </location>
</feature>
<keyword evidence="6" id="KW-0472">Membrane</keyword>
<feature type="compositionally biased region" description="Low complexity" evidence="5">
    <location>
        <begin position="52"/>
        <end position="75"/>
    </location>
</feature>
<protein>
    <submittedName>
        <fullName evidence="8">Protein-disulfide isomerase</fullName>
    </submittedName>
</protein>
<dbReference type="OrthoDB" id="117402at2"/>
<dbReference type="SUPFAM" id="SSF52833">
    <property type="entry name" value="Thioredoxin-like"/>
    <property type="match status" value="1"/>
</dbReference>
<organism evidence="8 9">
    <name type="scientific">Salana multivorans</name>
    <dbReference type="NCBI Taxonomy" id="120377"/>
    <lineage>
        <taxon>Bacteria</taxon>
        <taxon>Bacillati</taxon>
        <taxon>Actinomycetota</taxon>
        <taxon>Actinomycetes</taxon>
        <taxon>Micrococcales</taxon>
        <taxon>Beutenbergiaceae</taxon>
        <taxon>Salana</taxon>
    </lineage>
</organism>
<dbReference type="Gene3D" id="3.40.30.10">
    <property type="entry name" value="Glutaredoxin"/>
    <property type="match status" value="1"/>
</dbReference>
<keyword evidence="6" id="KW-1133">Transmembrane helix</keyword>
<dbReference type="PROSITE" id="PS51352">
    <property type="entry name" value="THIOREDOXIN_2"/>
    <property type="match status" value="1"/>
</dbReference>
<dbReference type="GO" id="GO:0016853">
    <property type="term" value="F:isomerase activity"/>
    <property type="evidence" value="ECO:0007669"/>
    <property type="project" value="UniProtKB-KW"/>
</dbReference>